<protein>
    <submittedName>
        <fullName evidence="1">CAZy families GT4 protein</fullName>
    </submittedName>
</protein>
<dbReference type="Gene3D" id="3.40.50.2000">
    <property type="entry name" value="Glycogen Phosphorylase B"/>
    <property type="match status" value="1"/>
</dbReference>
<sequence length="114" mass="12574">RPCRGSPRPGSSPHGHYVDWFAEVPRVDATPDLLGFVGLVRRYKGVEGLVEAFRRTAGEAPRMRLRISGNPTSASLAREIRELAQADPRIELDLRFLSERDFATAVMSASGIVL</sequence>
<feature type="non-terminal residue" evidence="1">
    <location>
        <position position="1"/>
    </location>
</feature>
<dbReference type="SUPFAM" id="SSF53756">
    <property type="entry name" value="UDP-Glycosyltransferase/glycogen phosphorylase"/>
    <property type="match status" value="1"/>
</dbReference>
<evidence type="ECO:0000313" key="1">
    <source>
        <dbReference type="EMBL" id="AIA85508.1"/>
    </source>
</evidence>
<name>A0A060BML3_9GAMM</name>
<reference evidence="1" key="1">
    <citation type="journal article" date="2013" name="Environ. Microbiol.">
        <title>Seasonally variable intestinal metagenomes of the red palm weevil (Rhynchophorus ferrugineus).</title>
        <authorList>
            <person name="Jia S."/>
            <person name="Zhang X."/>
            <person name="Zhang G."/>
            <person name="Yin A."/>
            <person name="Zhang S."/>
            <person name="Li F."/>
            <person name="Wang L."/>
            <person name="Zhao D."/>
            <person name="Yun Q."/>
            <person name="Tala"/>
            <person name="Wang J."/>
            <person name="Sun G."/>
            <person name="Baabdullah M."/>
            <person name="Yu X."/>
            <person name="Hu S."/>
            <person name="Al-Mssallem I.S."/>
            <person name="Yu J."/>
        </authorList>
    </citation>
    <scope>NUCLEOTIDE SEQUENCE</scope>
</reference>
<organism evidence="1">
    <name type="scientific">uncultured Pseudoalteromonas sp</name>
    <dbReference type="NCBI Taxonomy" id="114053"/>
    <lineage>
        <taxon>Bacteria</taxon>
        <taxon>Pseudomonadati</taxon>
        <taxon>Pseudomonadota</taxon>
        <taxon>Gammaproteobacteria</taxon>
        <taxon>Alteromonadales</taxon>
        <taxon>Pseudoalteromonadaceae</taxon>
        <taxon>Pseudoalteromonas</taxon>
        <taxon>environmental samples</taxon>
    </lineage>
</organism>
<proteinExistence type="predicted"/>
<feature type="non-terminal residue" evidence="1">
    <location>
        <position position="114"/>
    </location>
</feature>
<dbReference type="AlphaFoldDB" id="A0A060BML3"/>
<dbReference type="EMBL" id="KF118247">
    <property type="protein sequence ID" value="AIA85508.1"/>
    <property type="molecule type" value="Genomic_DNA"/>
</dbReference>
<accession>A0A060BML3</accession>